<proteinExistence type="predicted"/>
<reference evidence="1" key="2">
    <citation type="journal article" date="2022" name="New Phytol.">
        <title>Evolutionary transition to the ectomycorrhizal habit in the genomes of a hyperdiverse lineage of mushroom-forming fungi.</title>
        <authorList>
            <person name="Looney B."/>
            <person name="Miyauchi S."/>
            <person name="Morin E."/>
            <person name="Drula E."/>
            <person name="Courty P.E."/>
            <person name="Kohler A."/>
            <person name="Kuo A."/>
            <person name="LaButti K."/>
            <person name="Pangilinan J."/>
            <person name="Lipzen A."/>
            <person name="Riley R."/>
            <person name="Andreopoulos W."/>
            <person name="He G."/>
            <person name="Johnson J."/>
            <person name="Nolan M."/>
            <person name="Tritt A."/>
            <person name="Barry K.W."/>
            <person name="Grigoriev I.V."/>
            <person name="Nagy L.G."/>
            <person name="Hibbett D."/>
            <person name="Henrissat B."/>
            <person name="Matheny P.B."/>
            <person name="Labbe J."/>
            <person name="Martin F.M."/>
        </authorList>
    </citation>
    <scope>NUCLEOTIDE SEQUENCE</scope>
    <source>
        <strain evidence="1">FP105234-sp</strain>
    </source>
</reference>
<protein>
    <submittedName>
        <fullName evidence="1">Uncharacterized protein</fullName>
    </submittedName>
</protein>
<accession>A0ACB8R4I2</accession>
<gene>
    <name evidence="1" type="ORF">FA95DRAFT_1577991</name>
</gene>
<sequence>MTTGHRWDFMLRALELAVMLRPATTRSPPAGDAVAPNYIDEEHTSNRNRILYAKRLAELWASSTARADPAPDVVEEAVHLRMVNSSSAIEYFLVPAAGAQLSQAVAETTSLDGGPGADGALLSVWADSHANLVPTTDQNLNIAQHREQASSSSLEPDSHDIKLQARKDELYAEIAAHCQLQRQRILEREALYERIRTITARLEDAEVQYKLEKKAVEEALRALDQYDRRTTGRRARSARRPHQARPKRLRR</sequence>
<dbReference type="EMBL" id="MU276412">
    <property type="protein sequence ID" value="KAI0038787.1"/>
    <property type="molecule type" value="Genomic_DNA"/>
</dbReference>
<reference evidence="1" key="1">
    <citation type="submission" date="2021-02" db="EMBL/GenBank/DDBJ databases">
        <authorList>
            <consortium name="DOE Joint Genome Institute"/>
            <person name="Ahrendt S."/>
            <person name="Looney B.P."/>
            <person name="Miyauchi S."/>
            <person name="Morin E."/>
            <person name="Drula E."/>
            <person name="Courty P.E."/>
            <person name="Chicoki N."/>
            <person name="Fauchery L."/>
            <person name="Kohler A."/>
            <person name="Kuo A."/>
            <person name="Labutti K."/>
            <person name="Pangilinan J."/>
            <person name="Lipzen A."/>
            <person name="Riley R."/>
            <person name="Andreopoulos W."/>
            <person name="He G."/>
            <person name="Johnson J."/>
            <person name="Barry K.W."/>
            <person name="Grigoriev I.V."/>
            <person name="Nagy L."/>
            <person name="Hibbett D."/>
            <person name="Henrissat B."/>
            <person name="Matheny P.B."/>
            <person name="Labbe J."/>
            <person name="Martin F."/>
        </authorList>
    </citation>
    <scope>NUCLEOTIDE SEQUENCE</scope>
    <source>
        <strain evidence="1">FP105234-sp</strain>
    </source>
</reference>
<keyword evidence="2" id="KW-1185">Reference proteome</keyword>
<evidence type="ECO:0000313" key="1">
    <source>
        <dbReference type="EMBL" id="KAI0038787.1"/>
    </source>
</evidence>
<dbReference type="Proteomes" id="UP000814033">
    <property type="component" value="Unassembled WGS sequence"/>
</dbReference>
<evidence type="ECO:0000313" key="2">
    <source>
        <dbReference type="Proteomes" id="UP000814033"/>
    </source>
</evidence>
<name>A0ACB8R4I2_9AGAM</name>
<comment type="caution">
    <text evidence="1">The sequence shown here is derived from an EMBL/GenBank/DDBJ whole genome shotgun (WGS) entry which is preliminary data.</text>
</comment>
<organism evidence="1 2">
    <name type="scientific">Auriscalpium vulgare</name>
    <dbReference type="NCBI Taxonomy" id="40419"/>
    <lineage>
        <taxon>Eukaryota</taxon>
        <taxon>Fungi</taxon>
        <taxon>Dikarya</taxon>
        <taxon>Basidiomycota</taxon>
        <taxon>Agaricomycotina</taxon>
        <taxon>Agaricomycetes</taxon>
        <taxon>Russulales</taxon>
        <taxon>Auriscalpiaceae</taxon>
        <taxon>Auriscalpium</taxon>
    </lineage>
</organism>